<dbReference type="SUPFAM" id="SSF55785">
    <property type="entry name" value="PYP-like sensor domain (PAS domain)"/>
    <property type="match status" value="1"/>
</dbReference>
<dbReference type="PROSITE" id="PS50110">
    <property type="entry name" value="RESPONSE_REGULATORY"/>
    <property type="match status" value="1"/>
</dbReference>
<proteinExistence type="predicted"/>
<keyword evidence="1" id="KW-0597">Phosphoprotein</keyword>
<dbReference type="PROSITE" id="PS50887">
    <property type="entry name" value="GGDEF"/>
    <property type="match status" value="1"/>
</dbReference>
<dbReference type="CDD" id="cd01948">
    <property type="entry name" value="EAL"/>
    <property type="match status" value="1"/>
</dbReference>
<dbReference type="InterPro" id="IPR052155">
    <property type="entry name" value="Biofilm_reg_signaling"/>
</dbReference>
<dbReference type="Pfam" id="PF00563">
    <property type="entry name" value="EAL"/>
    <property type="match status" value="1"/>
</dbReference>
<comment type="caution">
    <text evidence="6">The sequence shown here is derived from an EMBL/GenBank/DDBJ whole genome shotgun (WGS) entry which is preliminary data.</text>
</comment>
<dbReference type="SUPFAM" id="SSF141868">
    <property type="entry name" value="EAL domain-like"/>
    <property type="match status" value="1"/>
</dbReference>
<reference evidence="6" key="1">
    <citation type="submission" date="2022-10" db="EMBL/GenBank/DDBJ databases">
        <title>Shewanella flava sp. nov, isolated from the estuary of the Fenhe River into the Yellow River.</title>
        <authorList>
            <person name="Li Y."/>
        </authorList>
    </citation>
    <scope>NUCLEOTIDE SEQUENCE</scope>
    <source>
        <strain evidence="6">FYR11-62</strain>
    </source>
</reference>
<evidence type="ECO:0000259" key="4">
    <source>
        <dbReference type="PROSITE" id="PS50883"/>
    </source>
</evidence>
<evidence type="ECO:0000259" key="3">
    <source>
        <dbReference type="PROSITE" id="PS50112"/>
    </source>
</evidence>
<protein>
    <submittedName>
        <fullName evidence="6">EAL domain-containing protein</fullName>
    </submittedName>
</protein>
<evidence type="ECO:0000259" key="2">
    <source>
        <dbReference type="PROSITE" id="PS50110"/>
    </source>
</evidence>
<dbReference type="PANTHER" id="PTHR44757:SF2">
    <property type="entry name" value="BIOFILM ARCHITECTURE MAINTENANCE PROTEIN MBAA"/>
    <property type="match status" value="1"/>
</dbReference>
<feature type="domain" description="EAL" evidence="4">
    <location>
        <begin position="442"/>
        <end position="693"/>
    </location>
</feature>
<dbReference type="InterPro" id="IPR035965">
    <property type="entry name" value="PAS-like_dom_sf"/>
</dbReference>
<evidence type="ECO:0000313" key="7">
    <source>
        <dbReference type="Proteomes" id="UP001163714"/>
    </source>
</evidence>
<dbReference type="InterPro" id="IPR035919">
    <property type="entry name" value="EAL_sf"/>
</dbReference>
<dbReference type="SMART" id="SM00267">
    <property type="entry name" value="GGDEF"/>
    <property type="match status" value="1"/>
</dbReference>
<dbReference type="Gene3D" id="3.20.20.450">
    <property type="entry name" value="EAL domain"/>
    <property type="match status" value="1"/>
</dbReference>
<dbReference type="NCBIfam" id="TIGR00229">
    <property type="entry name" value="sensory_box"/>
    <property type="match status" value="1"/>
</dbReference>
<dbReference type="Pfam" id="PF00072">
    <property type="entry name" value="Response_reg"/>
    <property type="match status" value="1"/>
</dbReference>
<dbReference type="InterPro" id="IPR029787">
    <property type="entry name" value="Nucleotide_cyclase"/>
</dbReference>
<dbReference type="PROSITE" id="PS50883">
    <property type="entry name" value="EAL"/>
    <property type="match status" value="1"/>
</dbReference>
<dbReference type="PANTHER" id="PTHR44757">
    <property type="entry name" value="DIGUANYLATE CYCLASE DGCP"/>
    <property type="match status" value="1"/>
</dbReference>
<organism evidence="6 7">
    <name type="scientific">Shewanella subflava</name>
    <dbReference type="NCBI Taxonomy" id="2986476"/>
    <lineage>
        <taxon>Bacteria</taxon>
        <taxon>Pseudomonadati</taxon>
        <taxon>Pseudomonadota</taxon>
        <taxon>Gammaproteobacteria</taxon>
        <taxon>Alteromonadales</taxon>
        <taxon>Shewanellaceae</taxon>
        <taxon>Shewanella</taxon>
    </lineage>
</organism>
<dbReference type="Gene3D" id="3.30.450.20">
    <property type="entry name" value="PAS domain"/>
    <property type="match status" value="1"/>
</dbReference>
<feature type="domain" description="GGDEF" evidence="5">
    <location>
        <begin position="299"/>
        <end position="432"/>
    </location>
</feature>
<dbReference type="PROSITE" id="PS50112">
    <property type="entry name" value="PAS"/>
    <property type="match status" value="1"/>
</dbReference>
<dbReference type="Proteomes" id="UP001163714">
    <property type="component" value="Unassembled WGS sequence"/>
</dbReference>
<dbReference type="RefSeq" id="WP_264728276.1">
    <property type="nucleotide sequence ID" value="NZ_JAPDMX010000031.1"/>
</dbReference>
<feature type="modified residue" description="4-aspartylphosphate" evidence="1">
    <location>
        <position position="58"/>
    </location>
</feature>
<dbReference type="InterPro" id="IPR001633">
    <property type="entry name" value="EAL_dom"/>
</dbReference>
<dbReference type="InterPro" id="IPR000014">
    <property type="entry name" value="PAS"/>
</dbReference>
<dbReference type="InterPro" id="IPR043128">
    <property type="entry name" value="Rev_trsase/Diguanyl_cyclase"/>
</dbReference>
<dbReference type="SUPFAM" id="SSF52172">
    <property type="entry name" value="CheY-like"/>
    <property type="match status" value="1"/>
</dbReference>
<name>A0ABT3ICX2_9GAMM</name>
<dbReference type="InterPro" id="IPR000160">
    <property type="entry name" value="GGDEF_dom"/>
</dbReference>
<dbReference type="CDD" id="cd00130">
    <property type="entry name" value="PAS"/>
    <property type="match status" value="1"/>
</dbReference>
<evidence type="ECO:0000259" key="5">
    <source>
        <dbReference type="PROSITE" id="PS50887"/>
    </source>
</evidence>
<evidence type="ECO:0000256" key="1">
    <source>
        <dbReference type="PROSITE-ProRule" id="PRU00169"/>
    </source>
</evidence>
<feature type="domain" description="PAS" evidence="3">
    <location>
        <begin position="137"/>
        <end position="181"/>
    </location>
</feature>
<dbReference type="CDD" id="cd01949">
    <property type="entry name" value="GGDEF"/>
    <property type="match status" value="1"/>
</dbReference>
<feature type="domain" description="Response regulatory" evidence="2">
    <location>
        <begin position="10"/>
        <end position="125"/>
    </location>
</feature>
<dbReference type="InterPro" id="IPR001789">
    <property type="entry name" value="Sig_transdc_resp-reg_receiver"/>
</dbReference>
<dbReference type="SUPFAM" id="SSF55073">
    <property type="entry name" value="Nucleotide cyclase"/>
    <property type="match status" value="1"/>
</dbReference>
<dbReference type="SMART" id="SM00091">
    <property type="entry name" value="PAS"/>
    <property type="match status" value="1"/>
</dbReference>
<evidence type="ECO:0000313" key="6">
    <source>
        <dbReference type="EMBL" id="MCW3173892.1"/>
    </source>
</evidence>
<dbReference type="SMART" id="SM00448">
    <property type="entry name" value="REC"/>
    <property type="match status" value="1"/>
</dbReference>
<dbReference type="Pfam" id="PF13426">
    <property type="entry name" value="PAS_9"/>
    <property type="match status" value="1"/>
</dbReference>
<dbReference type="Gene3D" id="3.40.50.2300">
    <property type="match status" value="1"/>
</dbReference>
<accession>A0ABT3ICX2</accession>
<dbReference type="NCBIfam" id="TIGR00254">
    <property type="entry name" value="GGDEF"/>
    <property type="match status" value="1"/>
</dbReference>
<sequence length="693" mass="77506">MLASMLYRQRILIIDDDINQIKVLKKALSSTGDVFFEQNGLLALQQALVTLPDLILLDIEMPNINGHQVLEQLKLHEQTCHIPVIFITAHHSETEQIKCLSAGAVDFISKPLQPEIVVARVNTHLALRRRELELLALSQKYQITLNSIGDGVVTTDKNGAVTYINPAAELLIGITEQKAIGLIIEELMPLRIGNDGPPHINPIRICIDENRQVGMAVNCQMMRQNGHWVCVEHSAAPLIEPDDKVTGAVIVFHDINEINAMGRIMTHSLQYDQLTNLPNRFLFLDMLNAEISLTPKKPRKIGLIQFDIDNFKSINQEFGFEVGDEILKKTAQIIQSTLQSNEILSRHNADEFRVLASNLTKPSDLANLAMVIREQVKEIISAYPDMEHFSISAGISIFPDDANNGELLMLHADAALQRAKQNASNQGCCFYSQEMESEYILRKHCYSLLKKAITDNSVITLYQPIVDAHSGQLKAVEALMRIQDEDGQLISPDNFIPIAEETRLIIPLGEQMIQRIFEQLHHWSQDGLAPRVCINISVIQFVDPNFVPFLLNAIEQYQVSPNVIELEVTESLMIENIDHIQQDMHTLRALGITISIDDFGTGFSCLSYLKDLPIDVVKIDKSFVAQLSAINTQDILISTIISLAQNMNLASIAEGVETIEQAKALKQLGATCLQGYYFSRPVAASEIKDNYNI</sequence>
<gene>
    <name evidence="6" type="ORF">OHT75_15535</name>
</gene>
<dbReference type="Pfam" id="PF00990">
    <property type="entry name" value="GGDEF"/>
    <property type="match status" value="1"/>
</dbReference>
<dbReference type="Gene3D" id="3.30.70.270">
    <property type="match status" value="1"/>
</dbReference>
<keyword evidence="7" id="KW-1185">Reference proteome</keyword>
<dbReference type="SMART" id="SM00052">
    <property type="entry name" value="EAL"/>
    <property type="match status" value="1"/>
</dbReference>
<dbReference type="InterPro" id="IPR011006">
    <property type="entry name" value="CheY-like_superfamily"/>
</dbReference>
<dbReference type="EMBL" id="JAPDMX010000031">
    <property type="protein sequence ID" value="MCW3173892.1"/>
    <property type="molecule type" value="Genomic_DNA"/>
</dbReference>